<dbReference type="PRINTS" id="PR00463">
    <property type="entry name" value="EP450I"/>
</dbReference>
<dbReference type="InParanoid" id="A0A2P5HHD5"/>
<dbReference type="EMBL" id="MAVT02002086">
    <property type="protein sequence ID" value="POS69665.1"/>
    <property type="molecule type" value="Genomic_DNA"/>
</dbReference>
<reference evidence="1" key="1">
    <citation type="submission" date="2017-09" db="EMBL/GenBank/DDBJ databases">
        <title>Polyketide synthases of a Diaporthe helianthi virulent isolate.</title>
        <authorList>
            <person name="Baroncelli R."/>
        </authorList>
    </citation>
    <scope>NUCLEOTIDE SEQUENCE [LARGE SCALE GENOMIC DNA]</scope>
    <source>
        <strain evidence="1">7/96</strain>
    </source>
</reference>
<gene>
    <name evidence="1" type="ORF">DHEL01_v211940</name>
</gene>
<organism evidence="1 2">
    <name type="scientific">Diaporthe helianthi</name>
    <dbReference type="NCBI Taxonomy" id="158607"/>
    <lineage>
        <taxon>Eukaryota</taxon>
        <taxon>Fungi</taxon>
        <taxon>Dikarya</taxon>
        <taxon>Ascomycota</taxon>
        <taxon>Pezizomycotina</taxon>
        <taxon>Sordariomycetes</taxon>
        <taxon>Sordariomycetidae</taxon>
        <taxon>Diaporthales</taxon>
        <taxon>Diaporthaceae</taxon>
        <taxon>Diaporthe</taxon>
    </lineage>
</organism>
<dbReference type="AlphaFoldDB" id="A0A2P5HHD5"/>
<dbReference type="SUPFAM" id="SSF48264">
    <property type="entry name" value="Cytochrome P450"/>
    <property type="match status" value="1"/>
</dbReference>
<dbReference type="GO" id="GO:0005506">
    <property type="term" value="F:iron ion binding"/>
    <property type="evidence" value="ECO:0007669"/>
    <property type="project" value="InterPro"/>
</dbReference>
<dbReference type="STRING" id="158607.A0A2P5HHD5"/>
<comment type="caution">
    <text evidence="1">The sequence shown here is derived from an EMBL/GenBank/DDBJ whole genome shotgun (WGS) entry which is preliminary data.</text>
</comment>
<accession>A0A2P5HHD5</accession>
<name>A0A2P5HHD5_DIAHE</name>
<dbReference type="InterPro" id="IPR001128">
    <property type="entry name" value="Cyt_P450"/>
</dbReference>
<dbReference type="OrthoDB" id="1470350at2759"/>
<dbReference type="Proteomes" id="UP000094444">
    <property type="component" value="Unassembled WGS sequence"/>
</dbReference>
<dbReference type="Pfam" id="PF00067">
    <property type="entry name" value="p450"/>
    <property type="match status" value="1"/>
</dbReference>
<dbReference type="GO" id="GO:0016705">
    <property type="term" value="F:oxidoreductase activity, acting on paired donors, with incorporation or reduction of molecular oxygen"/>
    <property type="evidence" value="ECO:0007669"/>
    <property type="project" value="InterPro"/>
</dbReference>
<keyword evidence="2" id="KW-1185">Reference proteome</keyword>
<sequence>MTAVHFHLTCNPEAYDRLTTEIRTTFPSAAEIRSGRKLKSWTLWRQQDTSTPSNANRPFTCTVDGHPEESPELRTMRRAHAPFAVGYRGCAGKSMAYLEISLMLAKTLWYFDFERAPGVAGQLGNSGYANFKGEPGRQREDEFQLFDMITASHDGSLLTFKPRGDFWKEL</sequence>
<evidence type="ECO:0000313" key="2">
    <source>
        <dbReference type="Proteomes" id="UP000094444"/>
    </source>
</evidence>
<dbReference type="GO" id="GO:0020037">
    <property type="term" value="F:heme binding"/>
    <property type="evidence" value="ECO:0007669"/>
    <property type="project" value="InterPro"/>
</dbReference>
<dbReference type="InterPro" id="IPR002401">
    <property type="entry name" value="Cyt_P450_E_grp-I"/>
</dbReference>
<protein>
    <submittedName>
        <fullName evidence="1">Cytochrome P450 4A5</fullName>
    </submittedName>
</protein>
<dbReference type="GO" id="GO:0004497">
    <property type="term" value="F:monooxygenase activity"/>
    <property type="evidence" value="ECO:0007669"/>
    <property type="project" value="InterPro"/>
</dbReference>
<evidence type="ECO:0000313" key="1">
    <source>
        <dbReference type="EMBL" id="POS69665.1"/>
    </source>
</evidence>
<proteinExistence type="predicted"/>
<dbReference type="Gene3D" id="1.10.630.10">
    <property type="entry name" value="Cytochrome P450"/>
    <property type="match status" value="1"/>
</dbReference>
<dbReference type="InterPro" id="IPR036396">
    <property type="entry name" value="Cyt_P450_sf"/>
</dbReference>